<evidence type="ECO:0000313" key="2">
    <source>
        <dbReference type="Proteomes" id="UP000887013"/>
    </source>
</evidence>
<organism evidence="1 2">
    <name type="scientific">Nephila pilipes</name>
    <name type="common">Giant wood spider</name>
    <name type="synonym">Nephila maculata</name>
    <dbReference type="NCBI Taxonomy" id="299642"/>
    <lineage>
        <taxon>Eukaryota</taxon>
        <taxon>Metazoa</taxon>
        <taxon>Ecdysozoa</taxon>
        <taxon>Arthropoda</taxon>
        <taxon>Chelicerata</taxon>
        <taxon>Arachnida</taxon>
        <taxon>Araneae</taxon>
        <taxon>Araneomorphae</taxon>
        <taxon>Entelegynae</taxon>
        <taxon>Araneoidea</taxon>
        <taxon>Nephilidae</taxon>
        <taxon>Nephila</taxon>
    </lineage>
</organism>
<reference evidence="1" key="1">
    <citation type="submission" date="2020-08" db="EMBL/GenBank/DDBJ databases">
        <title>Multicomponent nature underlies the extraordinary mechanical properties of spider dragline silk.</title>
        <authorList>
            <person name="Kono N."/>
            <person name="Nakamura H."/>
            <person name="Mori M."/>
            <person name="Yoshida Y."/>
            <person name="Ohtoshi R."/>
            <person name="Malay A.D."/>
            <person name="Moran D.A.P."/>
            <person name="Tomita M."/>
            <person name="Numata K."/>
            <person name="Arakawa K."/>
        </authorList>
    </citation>
    <scope>NUCLEOTIDE SEQUENCE</scope>
</reference>
<accession>A0A8X6UBP5</accession>
<gene>
    <name evidence="1" type="ORF">NPIL_71751</name>
</gene>
<proteinExistence type="predicted"/>
<dbReference type="Proteomes" id="UP000887013">
    <property type="component" value="Unassembled WGS sequence"/>
</dbReference>
<protein>
    <submittedName>
        <fullName evidence="1">Uncharacterized protein</fullName>
    </submittedName>
</protein>
<name>A0A8X6UBP5_NEPPI</name>
<dbReference type="EMBL" id="BMAW01027398">
    <property type="protein sequence ID" value="GFU01962.1"/>
    <property type="molecule type" value="Genomic_DNA"/>
</dbReference>
<dbReference type="AlphaFoldDB" id="A0A8X6UBP5"/>
<keyword evidence="2" id="KW-1185">Reference proteome</keyword>
<evidence type="ECO:0000313" key="1">
    <source>
        <dbReference type="EMBL" id="GFU01962.1"/>
    </source>
</evidence>
<comment type="caution">
    <text evidence="1">The sequence shown here is derived from an EMBL/GenBank/DDBJ whole genome shotgun (WGS) entry which is preliminary data.</text>
</comment>
<sequence length="180" mass="20587">MIFEKTNEQRYVAILESEKQHIEKKVYIPVVHSFIVYKMCEGLGLEVQIVSIENRKIWIRNNNEPMNMTPTILSDKSFNQGASQNFVVNDKNILSHKSKIGTKNSKLIPKVRSAMIYKLCQDLRIEAELNPLKEPTLNKGQSKKINSEILIPIVKSASILMFCNALGIDVKLDPVQDKQF</sequence>